<dbReference type="FunFam" id="2.30.30.60:FF:000001">
    <property type="entry name" value="MscS Mechanosensitive ion channel"/>
    <property type="match status" value="1"/>
</dbReference>
<dbReference type="SUPFAM" id="SSF50182">
    <property type="entry name" value="Sm-like ribonucleoproteins"/>
    <property type="match status" value="1"/>
</dbReference>
<evidence type="ECO:0000256" key="2">
    <source>
        <dbReference type="ARBA" id="ARBA00008017"/>
    </source>
</evidence>
<dbReference type="SUPFAM" id="SSF82689">
    <property type="entry name" value="Mechanosensitive channel protein MscS (YggB), C-terminal domain"/>
    <property type="match status" value="1"/>
</dbReference>
<evidence type="ECO:0000256" key="5">
    <source>
        <dbReference type="ARBA" id="ARBA00022989"/>
    </source>
</evidence>
<dbReference type="AlphaFoldDB" id="F6FQH1"/>
<sequence>MARVIGTTPAAPTPSLPLLAAPAATAPSPEPSTSSTADDVLRAGEDAWAGFWEWFSGWPLRVLIILAVGALLLVLLRRAISHVTERIATGSGTTTTDPAPRRRLLRRAPLVEDALTAANPLASARRAQRARTVGSVLRSAANIIVGTLMALMVLQELDVNVGPLLASAGVAGVALGFGAQSLVKDFISGIFLLVEDQFGVGDVVDLGSGAVGTVEEVQLRTTQVRSFDGTLWYVRNGEILRAGNRTQQWARALAEVRVPVDADLDVVRAALGRAADAVHADPELTGSFLEAPSVRGVDAVHDFTLTFTLHAQVQPGQQWDVSRALLRAAQAELRAAGVLRAGETVEASSDAAEA</sequence>
<dbReference type="InterPro" id="IPR010920">
    <property type="entry name" value="LSM_dom_sf"/>
</dbReference>
<dbReference type="Gene3D" id="3.30.70.100">
    <property type="match status" value="1"/>
</dbReference>
<evidence type="ECO:0000256" key="8">
    <source>
        <dbReference type="SAM" id="Phobius"/>
    </source>
</evidence>
<organism evidence="12">
    <name type="scientific">Isoptericola variabilis (strain 225)</name>
    <dbReference type="NCBI Taxonomy" id="743718"/>
    <lineage>
        <taxon>Bacteria</taxon>
        <taxon>Bacillati</taxon>
        <taxon>Actinomycetota</taxon>
        <taxon>Actinomycetes</taxon>
        <taxon>Micrococcales</taxon>
        <taxon>Promicromonosporaceae</taxon>
        <taxon>Isoptericola</taxon>
    </lineage>
</organism>
<dbReference type="InterPro" id="IPR045276">
    <property type="entry name" value="YbiO_bact"/>
</dbReference>
<keyword evidence="12" id="KW-1185">Reference proteome</keyword>
<name>F6FQH1_ISOV2</name>
<dbReference type="GO" id="GO:0005886">
    <property type="term" value="C:plasma membrane"/>
    <property type="evidence" value="ECO:0007669"/>
    <property type="project" value="UniProtKB-SubCell"/>
</dbReference>
<dbReference type="HOGENOM" id="CLU_037945_8_1_11"/>
<dbReference type="eggNOG" id="COG0668">
    <property type="taxonomic scope" value="Bacteria"/>
</dbReference>
<feature type="domain" description="Mechanosensitive ion channel transmembrane helices 2/3" evidence="10">
    <location>
        <begin position="142"/>
        <end position="180"/>
    </location>
</feature>
<dbReference type="InterPro" id="IPR049142">
    <property type="entry name" value="MS_channel_1st"/>
</dbReference>
<evidence type="ECO:0000256" key="3">
    <source>
        <dbReference type="ARBA" id="ARBA00022475"/>
    </source>
</evidence>
<dbReference type="EMBL" id="CP002810">
    <property type="protein sequence ID" value="AEG43846.1"/>
    <property type="molecule type" value="Genomic_DNA"/>
</dbReference>
<evidence type="ECO:0000256" key="6">
    <source>
        <dbReference type="ARBA" id="ARBA00023136"/>
    </source>
</evidence>
<dbReference type="Proteomes" id="UP000009236">
    <property type="component" value="Chromosome"/>
</dbReference>
<evidence type="ECO:0000259" key="9">
    <source>
        <dbReference type="Pfam" id="PF00924"/>
    </source>
</evidence>
<dbReference type="PANTHER" id="PTHR30460">
    <property type="entry name" value="MODERATE CONDUCTANCE MECHANOSENSITIVE CHANNEL YBIO"/>
    <property type="match status" value="1"/>
</dbReference>
<evidence type="ECO:0000256" key="4">
    <source>
        <dbReference type="ARBA" id="ARBA00022692"/>
    </source>
</evidence>
<evidence type="ECO:0000256" key="1">
    <source>
        <dbReference type="ARBA" id="ARBA00004651"/>
    </source>
</evidence>
<comment type="similarity">
    <text evidence="2">Belongs to the MscS (TC 1.A.23) family.</text>
</comment>
<proteinExistence type="inferred from homology"/>
<reference evidence="11 12" key="1">
    <citation type="submission" date="2011-05" db="EMBL/GenBank/DDBJ databases">
        <title>Complete sequence of Isoptericola variabilis 225.</title>
        <authorList>
            <consortium name="US DOE Joint Genome Institute"/>
            <person name="Lucas S."/>
            <person name="Han J."/>
            <person name="Lapidus A."/>
            <person name="Cheng J.-F."/>
            <person name="Goodwin L."/>
            <person name="Pitluck S."/>
            <person name="Peters L."/>
            <person name="Mikhailova N."/>
            <person name="Zeytun A."/>
            <person name="Han C."/>
            <person name="Tapia R."/>
            <person name="Land M."/>
            <person name="Hauser L."/>
            <person name="Kyrpides N."/>
            <person name="Ivanova N."/>
            <person name="Pagani I."/>
            <person name="Siebers A."/>
            <person name="Allgaier M."/>
            <person name="Thelen M."/>
            <person name="Hugenholtz P."/>
            <person name="Gladden J."/>
            <person name="Woyke T."/>
        </authorList>
    </citation>
    <scope>NUCLEOTIDE SEQUENCE [LARGE SCALE GENOMIC DNA]</scope>
    <source>
        <strain evidence="12">225</strain>
    </source>
</reference>
<dbReference type="Gene3D" id="1.10.287.1260">
    <property type="match status" value="1"/>
</dbReference>
<dbReference type="KEGG" id="iva:Isova_1064"/>
<evidence type="ECO:0000313" key="12">
    <source>
        <dbReference type="Proteomes" id="UP000009236"/>
    </source>
</evidence>
<evidence type="ECO:0000259" key="10">
    <source>
        <dbReference type="Pfam" id="PF21088"/>
    </source>
</evidence>
<dbReference type="PANTHER" id="PTHR30460:SF0">
    <property type="entry name" value="MODERATE CONDUCTANCE MECHANOSENSITIVE CHANNEL YBIO"/>
    <property type="match status" value="1"/>
</dbReference>
<dbReference type="Pfam" id="PF00924">
    <property type="entry name" value="MS_channel_2nd"/>
    <property type="match status" value="1"/>
</dbReference>
<dbReference type="InterPro" id="IPR006685">
    <property type="entry name" value="MscS_channel_2nd"/>
</dbReference>
<keyword evidence="5 8" id="KW-1133">Transmembrane helix</keyword>
<dbReference type="InterPro" id="IPR011066">
    <property type="entry name" value="MscS_channel_C_sf"/>
</dbReference>
<feature type="region of interest" description="Disordered" evidence="7">
    <location>
        <begin position="13"/>
        <end position="37"/>
    </location>
</feature>
<dbReference type="GO" id="GO:0008381">
    <property type="term" value="F:mechanosensitive monoatomic ion channel activity"/>
    <property type="evidence" value="ECO:0007669"/>
    <property type="project" value="InterPro"/>
</dbReference>
<dbReference type="InterPro" id="IPR023408">
    <property type="entry name" value="MscS_beta-dom_sf"/>
</dbReference>
<evidence type="ECO:0000313" key="11">
    <source>
        <dbReference type="EMBL" id="AEG43846.1"/>
    </source>
</evidence>
<feature type="compositionally biased region" description="Low complexity" evidence="7">
    <location>
        <begin position="16"/>
        <end position="37"/>
    </location>
</feature>
<accession>F6FQH1</accession>
<dbReference type="Pfam" id="PF21088">
    <property type="entry name" value="MS_channel_1st"/>
    <property type="match status" value="1"/>
</dbReference>
<dbReference type="SUPFAM" id="SSF82861">
    <property type="entry name" value="Mechanosensitive channel protein MscS (YggB), transmembrane region"/>
    <property type="match status" value="1"/>
</dbReference>
<protein>
    <submittedName>
        <fullName evidence="11">MscS Mechanosensitive ion channel</fullName>
    </submittedName>
</protein>
<keyword evidence="3" id="KW-1003">Cell membrane</keyword>
<dbReference type="Gene3D" id="2.30.30.60">
    <property type="match status" value="1"/>
</dbReference>
<dbReference type="InterPro" id="IPR011014">
    <property type="entry name" value="MscS_channel_TM-2"/>
</dbReference>
<keyword evidence="4 8" id="KW-0812">Transmembrane</keyword>
<feature type="transmembrane region" description="Helical" evidence="8">
    <location>
        <begin position="135"/>
        <end position="155"/>
    </location>
</feature>
<feature type="transmembrane region" description="Helical" evidence="8">
    <location>
        <begin position="161"/>
        <end position="183"/>
    </location>
</feature>
<feature type="domain" description="Mechanosensitive ion channel MscS" evidence="9">
    <location>
        <begin position="182"/>
        <end position="240"/>
    </location>
</feature>
<keyword evidence="6 8" id="KW-0472">Membrane</keyword>
<comment type="subcellular location">
    <subcellularLocation>
        <location evidence="1">Cell membrane</location>
        <topology evidence="1">Multi-pass membrane protein</topology>
    </subcellularLocation>
</comment>
<feature type="transmembrane region" description="Helical" evidence="8">
    <location>
        <begin position="58"/>
        <end position="76"/>
    </location>
</feature>
<dbReference type="STRING" id="743718.Isova_1064"/>
<gene>
    <name evidence="11" type="ordered locus">Isova_1064</name>
</gene>
<evidence type="ECO:0000256" key="7">
    <source>
        <dbReference type="SAM" id="MobiDB-lite"/>
    </source>
</evidence>